<keyword evidence="18" id="KW-1185">Reference proteome</keyword>
<keyword evidence="3" id="KW-1032">Host cell membrane</keyword>
<dbReference type="InterPro" id="IPR002196">
    <property type="entry name" value="Glyco_hydro_24"/>
</dbReference>
<evidence type="ECO:0000313" key="17">
    <source>
        <dbReference type="EMBL" id="ANA49275.1"/>
    </source>
</evidence>
<evidence type="ECO:0000256" key="11">
    <source>
        <dbReference type="ARBA" id="ARBA00022968"/>
    </source>
</evidence>
<reference evidence="17 18" key="1">
    <citation type="submission" date="2016-03" db="EMBL/GenBank/DDBJ databases">
        <title>Characterization of pf16 and phiPMW: Two novel phages infecting Pseudomonas putida PpG1.</title>
        <authorList>
            <person name="Magill D.J."/>
            <person name="Krylov V.N."/>
            <person name="Allen C.C.R."/>
            <person name="McGrath J.W."/>
            <person name="Quinn J.P."/>
            <person name="Kulakov L.A."/>
        </authorList>
    </citation>
    <scope>NUCLEOTIDE SEQUENCE [LARGE SCALE GENOMIC DNA]</scope>
</reference>
<gene>
    <name evidence="17" type="ORF">PMW_150</name>
</gene>
<evidence type="ECO:0000256" key="12">
    <source>
        <dbReference type="ARBA" id="ARBA00022989"/>
    </source>
</evidence>
<evidence type="ECO:0000313" key="18">
    <source>
        <dbReference type="Proteomes" id="UP000223738"/>
    </source>
</evidence>
<keyword evidence="6 16" id="KW-0081">Bacteriolytic enzyme</keyword>
<dbReference type="InterPro" id="IPR043688">
    <property type="entry name" value="SAR_endolysin-like"/>
</dbReference>
<evidence type="ECO:0000256" key="6">
    <source>
        <dbReference type="ARBA" id="ARBA00022638"/>
    </source>
</evidence>
<dbReference type="GO" id="GO:0042742">
    <property type="term" value="P:defense response to bacterium"/>
    <property type="evidence" value="ECO:0007669"/>
    <property type="project" value="UniProtKB-KW"/>
</dbReference>
<evidence type="ECO:0000256" key="8">
    <source>
        <dbReference type="ARBA" id="ARBA00022801"/>
    </source>
</evidence>
<dbReference type="GO" id="GO:0016998">
    <property type="term" value="P:cell wall macromolecule catabolic process"/>
    <property type="evidence" value="ECO:0007669"/>
    <property type="project" value="InterPro"/>
</dbReference>
<evidence type="ECO:0000256" key="1">
    <source>
        <dbReference type="ARBA" id="ARBA00000632"/>
    </source>
</evidence>
<sequence>MNGLKQKLLALGLTGALASTGVIVAEHEGLVLGTYVDPVGIVTSCYGNTGKDSKGNKLVVGTKYSEAECLRQLADDLDEFNYKVKKLVKVNISDEELAAYTSFTYNVGIGNFNASTLLRKLNAGDRIGACNDLPKWKYAKGKELPGLVKRRDKEKQLCLSGVNK</sequence>
<accession>A0A1S5R1I9</accession>
<keyword evidence="8 16" id="KW-0378">Hydrolase</keyword>
<comment type="similarity">
    <text evidence="16">Belongs to the glycosyl hydrolase 24 family.</text>
</comment>
<evidence type="ECO:0000256" key="15">
    <source>
        <dbReference type="ARBA" id="ARBA00023295"/>
    </source>
</evidence>
<dbReference type="SMR" id="A0A1S5R1I9"/>
<keyword evidence="7" id="KW-0812">Transmembrane</keyword>
<dbReference type="EC" id="3.2.1.17" evidence="16"/>
<evidence type="ECO:0000256" key="7">
    <source>
        <dbReference type="ARBA" id="ARBA00022692"/>
    </source>
</evidence>
<proteinExistence type="inferred from homology"/>
<keyword evidence="12" id="KW-1133">Transmembrane helix</keyword>
<evidence type="ECO:0000256" key="5">
    <source>
        <dbReference type="ARBA" id="ARBA00022612"/>
    </source>
</evidence>
<keyword evidence="5" id="KW-1188">Viral release from host cell</keyword>
<evidence type="ECO:0000256" key="10">
    <source>
        <dbReference type="ARBA" id="ARBA00022870"/>
    </source>
</evidence>
<keyword evidence="15 16" id="KW-0326">Glycosidase</keyword>
<dbReference type="InterPro" id="IPR023346">
    <property type="entry name" value="Lysozyme-like_dom_sf"/>
</dbReference>
<dbReference type="InterPro" id="IPR023347">
    <property type="entry name" value="Lysozyme_dom_sf"/>
</dbReference>
<dbReference type="PANTHER" id="PTHR38107">
    <property type="match status" value="1"/>
</dbReference>
<dbReference type="InterPro" id="IPR051018">
    <property type="entry name" value="Bacteriophage_GH24"/>
</dbReference>
<keyword evidence="14" id="KW-0578">Host cell lysis by virus</keyword>
<keyword evidence="2" id="KW-1030">Host cell inner membrane</keyword>
<dbReference type="GO" id="GO:0031640">
    <property type="term" value="P:killing of cells of another organism"/>
    <property type="evidence" value="ECO:0007669"/>
    <property type="project" value="UniProtKB-KW"/>
</dbReference>
<dbReference type="GO" id="GO:0009253">
    <property type="term" value="P:peptidoglycan catabolic process"/>
    <property type="evidence" value="ECO:0007669"/>
    <property type="project" value="InterPro"/>
</dbReference>
<evidence type="ECO:0000256" key="3">
    <source>
        <dbReference type="ARBA" id="ARBA00022511"/>
    </source>
</evidence>
<evidence type="ECO:0000256" key="14">
    <source>
        <dbReference type="ARBA" id="ARBA00023142"/>
    </source>
</evidence>
<evidence type="ECO:0000256" key="13">
    <source>
        <dbReference type="ARBA" id="ARBA00023136"/>
    </source>
</evidence>
<keyword evidence="13" id="KW-0472">Membrane</keyword>
<evidence type="ECO:0000256" key="16">
    <source>
        <dbReference type="RuleBase" id="RU003788"/>
    </source>
</evidence>
<evidence type="ECO:0000256" key="4">
    <source>
        <dbReference type="ARBA" id="ARBA00022529"/>
    </source>
</evidence>
<dbReference type="GO" id="GO:0003796">
    <property type="term" value="F:lysozyme activity"/>
    <property type="evidence" value="ECO:0007669"/>
    <property type="project" value="UniProtKB-EC"/>
</dbReference>
<keyword evidence="11" id="KW-0735">Signal-anchor</keyword>
<keyword evidence="9" id="KW-0204">Cytolysis</keyword>
<dbReference type="Gene3D" id="1.10.530.40">
    <property type="match status" value="1"/>
</dbReference>
<name>A0A1S5R1I9_9CAUD</name>
<organism evidence="17 18">
    <name type="scientific">Pseudomonas phage phiPMW</name>
    <dbReference type="NCBI Taxonomy" id="1815582"/>
    <lineage>
        <taxon>Viruses</taxon>
        <taxon>Duplodnaviria</taxon>
        <taxon>Heunggongvirae</taxon>
        <taxon>Uroviricota</taxon>
        <taxon>Caudoviricetes</taxon>
        <taxon>Plaisancevirus</taxon>
        <taxon>Plaisancevirus PMW</taxon>
    </lineage>
</organism>
<dbReference type="OrthoDB" id="18172at10239"/>
<protein>
    <recommendedName>
        <fullName evidence="16">Lysozyme</fullName>
        <ecNumber evidence="16">3.2.1.17</ecNumber>
    </recommendedName>
</protein>
<dbReference type="Proteomes" id="UP000223738">
    <property type="component" value="Segment"/>
</dbReference>
<dbReference type="PANTHER" id="PTHR38107:SF3">
    <property type="entry name" value="LYSOZYME RRRD-RELATED"/>
    <property type="match status" value="1"/>
</dbReference>
<evidence type="ECO:0000256" key="2">
    <source>
        <dbReference type="ARBA" id="ARBA00022445"/>
    </source>
</evidence>
<keyword evidence="4 16" id="KW-0929">Antimicrobial</keyword>
<dbReference type="HAMAP" id="MF_04136">
    <property type="entry name" value="SAR_ENDOLYSIN"/>
    <property type="match status" value="1"/>
</dbReference>
<dbReference type="Pfam" id="PF00959">
    <property type="entry name" value="Phage_lysozyme"/>
    <property type="match status" value="1"/>
</dbReference>
<evidence type="ECO:0000256" key="9">
    <source>
        <dbReference type="ARBA" id="ARBA00022852"/>
    </source>
</evidence>
<comment type="catalytic activity">
    <reaction evidence="1 16">
        <text>Hydrolysis of (1-&gt;4)-beta-linkages between N-acetylmuramic acid and N-acetyl-D-glucosamine residues in a peptidoglycan and between N-acetyl-D-glucosamine residues in chitodextrins.</text>
        <dbReference type="EC" id="3.2.1.17"/>
    </reaction>
</comment>
<keyword evidence="10" id="KW-1043">Host membrane</keyword>
<dbReference type="InterPro" id="IPR034690">
    <property type="entry name" value="Endolysin_T4_type"/>
</dbReference>
<dbReference type="SUPFAM" id="SSF53955">
    <property type="entry name" value="Lysozyme-like"/>
    <property type="match status" value="1"/>
</dbReference>
<dbReference type="HAMAP" id="MF_04110">
    <property type="entry name" value="ENDOLYSIN_T4"/>
    <property type="match status" value="1"/>
</dbReference>
<dbReference type="CDD" id="cd16900">
    <property type="entry name" value="endolysin_R21-like"/>
    <property type="match status" value="1"/>
</dbReference>
<dbReference type="EMBL" id="KU862660">
    <property type="protein sequence ID" value="ANA49275.1"/>
    <property type="molecule type" value="Genomic_DNA"/>
</dbReference>